<keyword evidence="1" id="KW-0472">Membrane</keyword>
<keyword evidence="1" id="KW-0812">Transmembrane</keyword>
<reference evidence="3" key="1">
    <citation type="submission" date="2014-04" db="EMBL/GenBank/DDBJ databases">
        <title>Whole-Genome optical mapping and complete genome sequence of Sphingobacterium deserti sp. nov., a new spaces isolated from desert in the west of China.</title>
        <authorList>
            <person name="Teng C."/>
            <person name="Zhou Z."/>
            <person name="Li X."/>
            <person name="Chen M."/>
            <person name="Lin M."/>
            <person name="Wang L."/>
            <person name="Su S."/>
            <person name="Zhang C."/>
            <person name="Zhang W."/>
        </authorList>
    </citation>
    <scope>NUCLEOTIDE SEQUENCE [LARGE SCALE GENOMIC DNA]</scope>
    <source>
        <strain evidence="3">ACCC05744</strain>
    </source>
</reference>
<evidence type="ECO:0000256" key="1">
    <source>
        <dbReference type="SAM" id="Phobius"/>
    </source>
</evidence>
<reference evidence="2 3" key="2">
    <citation type="journal article" date="2015" name="PLoS ONE">
        <title>Whole-Genome Optical Mapping and Finished Genome Sequence of Sphingobacterium deserti sp. nov., a New Species Isolated from the Western Desert of China.</title>
        <authorList>
            <person name="Teng C."/>
            <person name="Zhou Z."/>
            <person name="Molnar I."/>
            <person name="Li X."/>
            <person name="Tang R."/>
            <person name="Chen M."/>
            <person name="Wang L."/>
            <person name="Su S."/>
            <person name="Zhang W."/>
            <person name="Lin M."/>
        </authorList>
    </citation>
    <scope>NUCLEOTIDE SEQUENCE [LARGE SCALE GENOMIC DNA]</scope>
    <source>
        <strain evidence="3">ACCC05744</strain>
    </source>
</reference>
<comment type="caution">
    <text evidence="2">The sequence shown here is derived from an EMBL/GenBank/DDBJ whole genome shotgun (WGS) entry which is preliminary data.</text>
</comment>
<evidence type="ECO:0008006" key="4">
    <source>
        <dbReference type="Google" id="ProtNLM"/>
    </source>
</evidence>
<feature type="transmembrane region" description="Helical" evidence="1">
    <location>
        <begin position="74"/>
        <end position="97"/>
    </location>
</feature>
<keyword evidence="3" id="KW-1185">Reference proteome</keyword>
<gene>
    <name evidence="2" type="ORF">DI53_3397</name>
</gene>
<dbReference type="Proteomes" id="UP000031802">
    <property type="component" value="Unassembled WGS sequence"/>
</dbReference>
<feature type="transmembrane region" description="Helical" evidence="1">
    <location>
        <begin position="103"/>
        <end position="124"/>
    </location>
</feature>
<name>A0A0B8T243_9SPHI</name>
<dbReference type="AlphaFoldDB" id="A0A0B8T243"/>
<protein>
    <recommendedName>
        <fullName evidence="4">DUF1634 domain-containing protein</fullName>
    </recommendedName>
</protein>
<evidence type="ECO:0000313" key="3">
    <source>
        <dbReference type="Proteomes" id="UP000031802"/>
    </source>
</evidence>
<dbReference type="InterPro" id="IPR012861">
    <property type="entry name" value="DUF1634"/>
</dbReference>
<accession>A0A0B8T243</accession>
<dbReference type="eggNOG" id="COG4272">
    <property type="taxonomic scope" value="Bacteria"/>
</dbReference>
<organism evidence="2 3">
    <name type="scientific">Sphingobacterium deserti</name>
    <dbReference type="NCBI Taxonomy" id="1229276"/>
    <lineage>
        <taxon>Bacteria</taxon>
        <taxon>Pseudomonadati</taxon>
        <taxon>Bacteroidota</taxon>
        <taxon>Sphingobacteriia</taxon>
        <taxon>Sphingobacteriales</taxon>
        <taxon>Sphingobacteriaceae</taxon>
        <taxon>Sphingobacterium</taxon>
    </lineage>
</organism>
<dbReference type="EMBL" id="JJMU01000063">
    <property type="protein sequence ID" value="KGE12843.1"/>
    <property type="molecule type" value="Genomic_DNA"/>
</dbReference>
<dbReference type="Pfam" id="PF07843">
    <property type="entry name" value="DUF1634"/>
    <property type="match status" value="1"/>
</dbReference>
<sequence>MKVNDKTMQHAIGNVLKYGVWSVLLVGIIGGLILIWSHGDRTIDYTTFRENDQSIFQVVDEILHGVIRMDGRSIVYLAIIMLFLTPLFRLILSLISFLVERDYMYVIITTIVLIIIAFSVYFGVGH</sequence>
<keyword evidence="1" id="KW-1133">Transmembrane helix</keyword>
<evidence type="ECO:0000313" key="2">
    <source>
        <dbReference type="EMBL" id="KGE12843.1"/>
    </source>
</evidence>
<feature type="transmembrane region" description="Helical" evidence="1">
    <location>
        <begin position="20"/>
        <end position="39"/>
    </location>
</feature>
<proteinExistence type="predicted"/>